<dbReference type="Proteomes" id="UP000789366">
    <property type="component" value="Unassembled WGS sequence"/>
</dbReference>
<accession>A0ACA9LMU5</accession>
<organism evidence="1 2">
    <name type="scientific">Cetraspora pellucida</name>
    <dbReference type="NCBI Taxonomy" id="1433469"/>
    <lineage>
        <taxon>Eukaryota</taxon>
        <taxon>Fungi</taxon>
        <taxon>Fungi incertae sedis</taxon>
        <taxon>Mucoromycota</taxon>
        <taxon>Glomeromycotina</taxon>
        <taxon>Glomeromycetes</taxon>
        <taxon>Diversisporales</taxon>
        <taxon>Gigasporaceae</taxon>
        <taxon>Cetraspora</taxon>
    </lineage>
</organism>
<evidence type="ECO:0000313" key="1">
    <source>
        <dbReference type="EMBL" id="CAG8535646.1"/>
    </source>
</evidence>
<gene>
    <name evidence="1" type="ORF">SPELUC_LOCUS4567</name>
</gene>
<protein>
    <submittedName>
        <fullName evidence="1">5874_t:CDS:1</fullName>
    </submittedName>
</protein>
<dbReference type="EMBL" id="CAJVPW010004139">
    <property type="protein sequence ID" value="CAG8535646.1"/>
    <property type="molecule type" value="Genomic_DNA"/>
</dbReference>
<sequence>MIFDLADETLTLSDNALFLDENTVFRLEDEEAQPIDFDDEEVINTTGILEEVKQNIYKALIYYWNDSSDLGLVAVLLDPHYKDLDFLCDDSEKQLIIQKLHDEFSKLKKQASELFTCPTLPNTELATQSHKKYLQQRQMKRQKKDKMVSDLQNLDEIFKYLSLPLALSTENPLDCKRSFSDAGNLISSKRTSLDLNLAGQMLFLKKNLKAMRVFAPEWDNNES</sequence>
<proteinExistence type="predicted"/>
<keyword evidence="2" id="KW-1185">Reference proteome</keyword>
<reference evidence="1" key="1">
    <citation type="submission" date="2021-06" db="EMBL/GenBank/DDBJ databases">
        <authorList>
            <person name="Kallberg Y."/>
            <person name="Tangrot J."/>
            <person name="Rosling A."/>
        </authorList>
    </citation>
    <scope>NUCLEOTIDE SEQUENCE</scope>
    <source>
        <strain evidence="1">28 12/20/2015</strain>
    </source>
</reference>
<evidence type="ECO:0000313" key="2">
    <source>
        <dbReference type="Proteomes" id="UP000789366"/>
    </source>
</evidence>
<name>A0ACA9LMU5_9GLOM</name>
<comment type="caution">
    <text evidence="1">The sequence shown here is derived from an EMBL/GenBank/DDBJ whole genome shotgun (WGS) entry which is preliminary data.</text>
</comment>